<gene>
    <name evidence="1" type="ORF">DPMN_022434</name>
</gene>
<comment type="caution">
    <text evidence="1">The sequence shown here is derived from an EMBL/GenBank/DDBJ whole genome shotgun (WGS) entry which is preliminary data.</text>
</comment>
<evidence type="ECO:0000313" key="1">
    <source>
        <dbReference type="EMBL" id="KAH3898213.1"/>
    </source>
</evidence>
<dbReference type="EMBL" id="JAIWYP010000001">
    <property type="protein sequence ID" value="KAH3898213.1"/>
    <property type="molecule type" value="Genomic_DNA"/>
</dbReference>
<reference evidence="1" key="1">
    <citation type="journal article" date="2019" name="bioRxiv">
        <title>The Genome of the Zebra Mussel, Dreissena polymorpha: A Resource for Invasive Species Research.</title>
        <authorList>
            <person name="McCartney M.A."/>
            <person name="Auch B."/>
            <person name="Kono T."/>
            <person name="Mallez S."/>
            <person name="Zhang Y."/>
            <person name="Obille A."/>
            <person name="Becker A."/>
            <person name="Abrahante J.E."/>
            <person name="Garbe J."/>
            <person name="Badalamenti J.P."/>
            <person name="Herman A."/>
            <person name="Mangelson H."/>
            <person name="Liachko I."/>
            <person name="Sullivan S."/>
            <person name="Sone E.D."/>
            <person name="Koren S."/>
            <person name="Silverstein K.A.T."/>
            <person name="Beckman K.B."/>
            <person name="Gohl D.M."/>
        </authorList>
    </citation>
    <scope>NUCLEOTIDE SEQUENCE</scope>
    <source>
        <strain evidence="1">Duluth1</strain>
        <tissue evidence="1">Whole animal</tissue>
    </source>
</reference>
<protein>
    <submittedName>
        <fullName evidence="1">Uncharacterized protein</fullName>
    </submittedName>
</protein>
<reference evidence="1" key="2">
    <citation type="submission" date="2020-11" db="EMBL/GenBank/DDBJ databases">
        <authorList>
            <person name="McCartney M.A."/>
            <person name="Auch B."/>
            <person name="Kono T."/>
            <person name="Mallez S."/>
            <person name="Becker A."/>
            <person name="Gohl D.M."/>
            <person name="Silverstein K.A.T."/>
            <person name="Koren S."/>
            <person name="Bechman K.B."/>
            <person name="Herman A."/>
            <person name="Abrahante J.E."/>
            <person name="Garbe J."/>
        </authorList>
    </citation>
    <scope>NUCLEOTIDE SEQUENCE</scope>
    <source>
        <strain evidence="1">Duluth1</strain>
        <tissue evidence="1">Whole animal</tissue>
    </source>
</reference>
<sequence>MASLPYVKGVRTRYRNTLTEKIDYCAEIISSNLDESDIERLITNSEKCIKMLKMYGDKLELQSEKLACAMAEAQPENSKELERVADEDMKLCSEASDSVMELEAFVEKMVILKKKSDTDQADGKLTPSEN</sequence>
<evidence type="ECO:0000313" key="2">
    <source>
        <dbReference type="Proteomes" id="UP000828390"/>
    </source>
</evidence>
<name>A0A9D4SBQ5_DREPO</name>
<organism evidence="1 2">
    <name type="scientific">Dreissena polymorpha</name>
    <name type="common">Zebra mussel</name>
    <name type="synonym">Mytilus polymorpha</name>
    <dbReference type="NCBI Taxonomy" id="45954"/>
    <lineage>
        <taxon>Eukaryota</taxon>
        <taxon>Metazoa</taxon>
        <taxon>Spiralia</taxon>
        <taxon>Lophotrochozoa</taxon>
        <taxon>Mollusca</taxon>
        <taxon>Bivalvia</taxon>
        <taxon>Autobranchia</taxon>
        <taxon>Heteroconchia</taxon>
        <taxon>Euheterodonta</taxon>
        <taxon>Imparidentia</taxon>
        <taxon>Neoheterodontei</taxon>
        <taxon>Myida</taxon>
        <taxon>Dreissenoidea</taxon>
        <taxon>Dreissenidae</taxon>
        <taxon>Dreissena</taxon>
    </lineage>
</organism>
<dbReference type="AlphaFoldDB" id="A0A9D4SBQ5"/>
<accession>A0A9D4SBQ5</accession>
<keyword evidence="2" id="KW-1185">Reference proteome</keyword>
<dbReference type="Proteomes" id="UP000828390">
    <property type="component" value="Unassembled WGS sequence"/>
</dbReference>
<proteinExistence type="predicted"/>